<dbReference type="OMA" id="NIDSMIC"/>
<dbReference type="InterPro" id="IPR043128">
    <property type="entry name" value="Rev_trsase/Diguanyl_cyclase"/>
</dbReference>
<dbReference type="InterPro" id="IPR050951">
    <property type="entry name" value="Retrovirus_Pol_polyprotein"/>
</dbReference>
<dbReference type="AlphaFoldDB" id="A0A0N4W5K5"/>
<dbReference type="CDD" id="cd01647">
    <property type="entry name" value="RT_LTR"/>
    <property type="match status" value="1"/>
</dbReference>
<dbReference type="Gene3D" id="3.10.10.10">
    <property type="entry name" value="HIV Type 1 Reverse Transcriptase, subunit A, domain 1"/>
    <property type="match status" value="1"/>
</dbReference>
<reference evidence="2 3" key="2">
    <citation type="submission" date="2018-11" db="EMBL/GenBank/DDBJ databases">
        <authorList>
            <consortium name="Pathogen Informatics"/>
        </authorList>
    </citation>
    <scope>NUCLEOTIDE SEQUENCE [LARGE SCALE GENOMIC DNA]</scope>
    <source>
        <strain evidence="2 3">MHpl1</strain>
    </source>
</reference>
<gene>
    <name evidence="2" type="ORF">HPLM_LOCUS5249</name>
</gene>
<sequence>MGVVAAPPFPTPRFHFRSEYEYAWNLNEDGKVPSSVPLARLGRCTKTKATPRLNPDTHPVFKKRSVLYTYVAAPDEEIDLLLAEQVLSPVDYSAWAAPIVVIKKTNGTLRLCAGFSTGLNDALMLHQHPLPTPDDVFAKLNGATAFTRIEFADAYLQIEVEDEAKELLTINTHRGLLRYSRLPFGVKSAPGIFQQNIDSMICGLEGCAAYLDDVSQAEISRSTSPVWKLCSRGGWISAIS</sequence>
<dbReference type="PANTHER" id="PTHR37984">
    <property type="entry name" value="PROTEIN CBG26694"/>
    <property type="match status" value="1"/>
</dbReference>
<feature type="domain" description="Reverse transcriptase" evidence="1">
    <location>
        <begin position="104"/>
        <end position="214"/>
    </location>
</feature>
<accession>A0A0N4W5K5</accession>
<dbReference type="PANTHER" id="PTHR37984:SF5">
    <property type="entry name" value="PROTEIN NYNRIN-LIKE"/>
    <property type="match status" value="1"/>
</dbReference>
<dbReference type="STRING" id="6290.A0A0N4W5K5"/>
<proteinExistence type="predicted"/>
<evidence type="ECO:0000313" key="4">
    <source>
        <dbReference type="WBParaSite" id="HPLM_0000525701-mRNA-1"/>
    </source>
</evidence>
<dbReference type="InterPro" id="IPR043502">
    <property type="entry name" value="DNA/RNA_pol_sf"/>
</dbReference>
<dbReference type="Gene3D" id="3.30.70.270">
    <property type="match status" value="1"/>
</dbReference>
<dbReference type="WBParaSite" id="HPLM_0000525701-mRNA-1">
    <property type="protein sequence ID" value="HPLM_0000525701-mRNA-1"/>
    <property type="gene ID" value="HPLM_0000525701"/>
</dbReference>
<name>A0A0N4W5K5_HAEPC</name>
<dbReference type="Proteomes" id="UP000268014">
    <property type="component" value="Unassembled WGS sequence"/>
</dbReference>
<dbReference type="SUPFAM" id="SSF56672">
    <property type="entry name" value="DNA/RNA polymerases"/>
    <property type="match status" value="1"/>
</dbReference>
<dbReference type="EMBL" id="UZAF01016309">
    <property type="protein sequence ID" value="VDO25377.1"/>
    <property type="molecule type" value="Genomic_DNA"/>
</dbReference>
<reference evidence="4" key="1">
    <citation type="submission" date="2017-02" db="UniProtKB">
        <authorList>
            <consortium name="WormBaseParasite"/>
        </authorList>
    </citation>
    <scope>IDENTIFICATION</scope>
</reference>
<protein>
    <submittedName>
        <fullName evidence="4">Reverse transcriptase domain-containing protein</fullName>
    </submittedName>
</protein>
<dbReference type="InterPro" id="IPR000477">
    <property type="entry name" value="RT_dom"/>
</dbReference>
<organism evidence="4">
    <name type="scientific">Haemonchus placei</name>
    <name type="common">Barber's pole worm</name>
    <dbReference type="NCBI Taxonomy" id="6290"/>
    <lineage>
        <taxon>Eukaryota</taxon>
        <taxon>Metazoa</taxon>
        <taxon>Ecdysozoa</taxon>
        <taxon>Nematoda</taxon>
        <taxon>Chromadorea</taxon>
        <taxon>Rhabditida</taxon>
        <taxon>Rhabditina</taxon>
        <taxon>Rhabditomorpha</taxon>
        <taxon>Strongyloidea</taxon>
        <taxon>Trichostrongylidae</taxon>
        <taxon>Haemonchus</taxon>
    </lineage>
</organism>
<evidence type="ECO:0000259" key="1">
    <source>
        <dbReference type="Pfam" id="PF00078"/>
    </source>
</evidence>
<dbReference type="OrthoDB" id="5919961at2759"/>
<evidence type="ECO:0000313" key="3">
    <source>
        <dbReference type="Proteomes" id="UP000268014"/>
    </source>
</evidence>
<keyword evidence="3" id="KW-1185">Reference proteome</keyword>
<evidence type="ECO:0000313" key="2">
    <source>
        <dbReference type="EMBL" id="VDO25377.1"/>
    </source>
</evidence>
<dbReference type="Pfam" id="PF00078">
    <property type="entry name" value="RVT_1"/>
    <property type="match status" value="1"/>
</dbReference>